<dbReference type="PROSITE" id="PS00617">
    <property type="entry name" value="RECF_1"/>
    <property type="match status" value="1"/>
</dbReference>
<keyword evidence="8 12" id="KW-0067">ATP-binding</keyword>
<keyword evidence="5 12" id="KW-0235">DNA replication</keyword>
<evidence type="ECO:0000256" key="2">
    <source>
        <dbReference type="ARBA" id="ARBA00008016"/>
    </source>
</evidence>
<dbReference type="PROSITE" id="PS00618">
    <property type="entry name" value="RECF_2"/>
    <property type="match status" value="1"/>
</dbReference>
<dbReference type="InterPro" id="IPR003395">
    <property type="entry name" value="RecF/RecN/SMC_N"/>
</dbReference>
<keyword evidence="4 12" id="KW-0963">Cytoplasm</keyword>
<dbReference type="Proteomes" id="UP001179600">
    <property type="component" value="Chromosome"/>
</dbReference>
<keyword evidence="7 12" id="KW-0227">DNA damage</keyword>
<dbReference type="EMBL" id="CP116507">
    <property type="protein sequence ID" value="WCG23067.1"/>
    <property type="molecule type" value="Genomic_DNA"/>
</dbReference>
<dbReference type="InterPro" id="IPR042174">
    <property type="entry name" value="RecF_2"/>
</dbReference>
<dbReference type="GO" id="GO:0006302">
    <property type="term" value="P:double-strand break repair"/>
    <property type="evidence" value="ECO:0007669"/>
    <property type="project" value="TreeGrafter"/>
</dbReference>
<protein>
    <recommendedName>
        <fullName evidence="3 12">DNA replication and repair protein RecF</fullName>
    </recommendedName>
</protein>
<dbReference type="NCBIfam" id="TIGR00611">
    <property type="entry name" value="recf"/>
    <property type="match status" value="1"/>
</dbReference>
<evidence type="ECO:0000256" key="9">
    <source>
        <dbReference type="ARBA" id="ARBA00023125"/>
    </source>
</evidence>
<evidence type="ECO:0000256" key="7">
    <source>
        <dbReference type="ARBA" id="ARBA00022763"/>
    </source>
</evidence>
<dbReference type="FunFam" id="1.20.1050.90:FF:000002">
    <property type="entry name" value="DNA replication and repair protein RecF"/>
    <property type="match status" value="1"/>
</dbReference>
<dbReference type="GO" id="GO:0006260">
    <property type="term" value="P:DNA replication"/>
    <property type="evidence" value="ECO:0007669"/>
    <property type="project" value="UniProtKB-UniRule"/>
</dbReference>
<comment type="subcellular location">
    <subcellularLocation>
        <location evidence="1 12 13">Cytoplasm</location>
    </subcellularLocation>
</comment>
<keyword evidence="9 12" id="KW-0238">DNA-binding</keyword>
<dbReference type="RefSeq" id="WP_272163494.1">
    <property type="nucleotide sequence ID" value="NZ_CP116507.1"/>
</dbReference>
<dbReference type="HAMAP" id="MF_00365">
    <property type="entry name" value="RecF"/>
    <property type="match status" value="1"/>
</dbReference>
<proteinExistence type="inferred from homology"/>
<dbReference type="SUPFAM" id="SSF52540">
    <property type="entry name" value="P-loop containing nucleoside triphosphate hydrolases"/>
    <property type="match status" value="1"/>
</dbReference>
<dbReference type="InterPro" id="IPR001238">
    <property type="entry name" value="DNA-binding_RecF"/>
</dbReference>
<dbReference type="GO" id="GO:0005524">
    <property type="term" value="F:ATP binding"/>
    <property type="evidence" value="ECO:0007669"/>
    <property type="project" value="UniProtKB-UniRule"/>
</dbReference>
<dbReference type="GO" id="GO:0005737">
    <property type="term" value="C:cytoplasm"/>
    <property type="evidence" value="ECO:0007669"/>
    <property type="project" value="UniProtKB-SubCell"/>
</dbReference>
<keyword evidence="6 12" id="KW-0547">Nucleotide-binding</keyword>
<evidence type="ECO:0000256" key="10">
    <source>
        <dbReference type="ARBA" id="ARBA00023204"/>
    </source>
</evidence>
<feature type="domain" description="RecF/RecN/SMC N-terminal" evidence="14">
    <location>
        <begin position="3"/>
        <end position="353"/>
    </location>
</feature>
<evidence type="ECO:0000256" key="12">
    <source>
        <dbReference type="HAMAP-Rule" id="MF_00365"/>
    </source>
</evidence>
<evidence type="ECO:0000256" key="5">
    <source>
        <dbReference type="ARBA" id="ARBA00022705"/>
    </source>
</evidence>
<dbReference type="Gene3D" id="3.40.50.300">
    <property type="entry name" value="P-loop containing nucleotide triphosphate hydrolases"/>
    <property type="match status" value="1"/>
</dbReference>
<evidence type="ECO:0000256" key="3">
    <source>
        <dbReference type="ARBA" id="ARBA00020170"/>
    </source>
</evidence>
<evidence type="ECO:0000256" key="1">
    <source>
        <dbReference type="ARBA" id="ARBA00004496"/>
    </source>
</evidence>
<evidence type="ECO:0000259" key="14">
    <source>
        <dbReference type="Pfam" id="PF02463"/>
    </source>
</evidence>
<keyword evidence="10 12" id="KW-0234">DNA repair</keyword>
<organism evidence="15 16">
    <name type="scientific">Vagococcus lutrae</name>
    <dbReference type="NCBI Taxonomy" id="81947"/>
    <lineage>
        <taxon>Bacteria</taxon>
        <taxon>Bacillati</taxon>
        <taxon>Bacillota</taxon>
        <taxon>Bacilli</taxon>
        <taxon>Lactobacillales</taxon>
        <taxon>Enterococcaceae</taxon>
        <taxon>Vagococcus</taxon>
    </lineage>
</organism>
<gene>
    <name evidence="12 15" type="primary">recF</name>
    <name evidence="15" type="ORF">PML95_02125</name>
</gene>
<evidence type="ECO:0000256" key="13">
    <source>
        <dbReference type="RuleBase" id="RU000578"/>
    </source>
</evidence>
<dbReference type="Pfam" id="PF02463">
    <property type="entry name" value="SMC_N"/>
    <property type="match status" value="1"/>
</dbReference>
<evidence type="ECO:0000256" key="4">
    <source>
        <dbReference type="ARBA" id="ARBA00022490"/>
    </source>
</evidence>
<feature type="binding site" evidence="12">
    <location>
        <begin position="30"/>
        <end position="37"/>
    </location>
    <ligand>
        <name>ATP</name>
        <dbReference type="ChEBI" id="CHEBI:30616"/>
    </ligand>
</feature>
<evidence type="ECO:0000256" key="6">
    <source>
        <dbReference type="ARBA" id="ARBA00022741"/>
    </source>
</evidence>
<comment type="function">
    <text evidence="12 13">The RecF protein is involved in DNA metabolism; it is required for DNA replication and normal SOS inducibility. RecF binds preferentially to single-stranded, linear DNA. It also seems to bind ATP.</text>
</comment>
<comment type="similarity">
    <text evidence="2 12 13">Belongs to the RecF family.</text>
</comment>
<dbReference type="GO" id="GO:0009432">
    <property type="term" value="P:SOS response"/>
    <property type="evidence" value="ECO:0007669"/>
    <property type="project" value="UniProtKB-UniRule"/>
</dbReference>
<reference evidence="15" key="1">
    <citation type="submission" date="2023-01" db="EMBL/GenBank/DDBJ databases">
        <title>Oxazolidinone resistance genes in florfenicol resistant enterococci from beef cattle and veal calves at slaughter.</title>
        <authorList>
            <person name="Biggel M."/>
        </authorList>
    </citation>
    <scope>NUCLEOTIDE SEQUENCE</scope>
    <source>
        <strain evidence="15">K204-1</strain>
    </source>
</reference>
<dbReference type="PANTHER" id="PTHR32182:SF0">
    <property type="entry name" value="DNA REPLICATION AND REPAIR PROTEIN RECF"/>
    <property type="match status" value="1"/>
</dbReference>
<dbReference type="GO" id="GO:0003697">
    <property type="term" value="F:single-stranded DNA binding"/>
    <property type="evidence" value="ECO:0007669"/>
    <property type="project" value="UniProtKB-UniRule"/>
</dbReference>
<sequence>MRITQLELLDYRNYAAASLSFNKDLIVFLGENAQGKTNVLESLYVLAMTRSHRSQHEKELIRWEQPFARIRGILAKKNYTTELEIVISNKGRRTKRNHIEQAKLSDYIGELNVVLFAPEDLYLIKGSPQNRRKFIDMELGQVNPSYLYHLSVYQNVLKQRNRYLKEKGRQQKKLDETYLEVLTEQLAAAGAHVIHERLMFIQKLEQWAQEIHGAITNHREKLTMQYQPSFVLEEAQTVAEIESLFLEALSRQRSRELMLQTTSLGPHRDDVIFFIDGQNVQTYGSQGQQRTTALSVKLAEVELIHEQIGEYPILLLDDVMSELDDERQVHLLAAIEGKVQTFVTTTTLNHLTNKLLSHPEIYLVKDGQVERKSENA</sequence>
<dbReference type="AlphaFoldDB" id="A0AAE9XGQ0"/>
<dbReference type="InterPro" id="IPR027417">
    <property type="entry name" value="P-loop_NTPase"/>
</dbReference>
<evidence type="ECO:0000256" key="11">
    <source>
        <dbReference type="ARBA" id="ARBA00023236"/>
    </source>
</evidence>
<dbReference type="GO" id="GO:0000731">
    <property type="term" value="P:DNA synthesis involved in DNA repair"/>
    <property type="evidence" value="ECO:0007669"/>
    <property type="project" value="TreeGrafter"/>
</dbReference>
<evidence type="ECO:0000256" key="8">
    <source>
        <dbReference type="ARBA" id="ARBA00022840"/>
    </source>
</evidence>
<dbReference type="InterPro" id="IPR018078">
    <property type="entry name" value="DNA-binding_RecF_CS"/>
</dbReference>
<evidence type="ECO:0000313" key="16">
    <source>
        <dbReference type="Proteomes" id="UP001179600"/>
    </source>
</evidence>
<name>A0AAE9XGQ0_9ENTE</name>
<dbReference type="Gene3D" id="1.20.1050.90">
    <property type="entry name" value="RecF/RecN/SMC, N-terminal domain"/>
    <property type="match status" value="1"/>
</dbReference>
<evidence type="ECO:0000313" key="15">
    <source>
        <dbReference type="EMBL" id="WCG23067.1"/>
    </source>
</evidence>
<dbReference type="CDD" id="cd03242">
    <property type="entry name" value="ABC_RecF"/>
    <property type="match status" value="1"/>
</dbReference>
<keyword evidence="11 12" id="KW-0742">SOS response</keyword>
<dbReference type="PANTHER" id="PTHR32182">
    <property type="entry name" value="DNA REPLICATION AND REPAIR PROTEIN RECF"/>
    <property type="match status" value="1"/>
</dbReference>
<accession>A0AAE9XGQ0</accession>